<gene>
    <name evidence="1" type="ORF">HannXRQ_Chr03g0070251</name>
</gene>
<dbReference type="InParanoid" id="A0A251V5V9"/>
<name>A0A251V5V9_HELAN</name>
<reference evidence="2" key="1">
    <citation type="journal article" date="2017" name="Nature">
        <title>The sunflower genome provides insights into oil metabolism, flowering and Asterid evolution.</title>
        <authorList>
            <person name="Badouin H."/>
            <person name="Gouzy J."/>
            <person name="Grassa C.J."/>
            <person name="Murat F."/>
            <person name="Staton S.E."/>
            <person name="Cottret L."/>
            <person name="Lelandais-Briere C."/>
            <person name="Owens G.L."/>
            <person name="Carrere S."/>
            <person name="Mayjonade B."/>
            <person name="Legrand L."/>
            <person name="Gill N."/>
            <person name="Kane N.C."/>
            <person name="Bowers J.E."/>
            <person name="Hubner S."/>
            <person name="Bellec A."/>
            <person name="Berard A."/>
            <person name="Berges H."/>
            <person name="Blanchet N."/>
            <person name="Boniface M.C."/>
            <person name="Brunel D."/>
            <person name="Catrice O."/>
            <person name="Chaidir N."/>
            <person name="Claudel C."/>
            <person name="Donnadieu C."/>
            <person name="Faraut T."/>
            <person name="Fievet G."/>
            <person name="Helmstetter N."/>
            <person name="King M."/>
            <person name="Knapp S.J."/>
            <person name="Lai Z."/>
            <person name="Le Paslier M.C."/>
            <person name="Lippi Y."/>
            <person name="Lorenzon L."/>
            <person name="Mandel J.R."/>
            <person name="Marage G."/>
            <person name="Marchand G."/>
            <person name="Marquand E."/>
            <person name="Bret-Mestries E."/>
            <person name="Morien E."/>
            <person name="Nambeesan S."/>
            <person name="Nguyen T."/>
            <person name="Pegot-Espagnet P."/>
            <person name="Pouilly N."/>
            <person name="Raftis F."/>
            <person name="Sallet E."/>
            <person name="Schiex T."/>
            <person name="Thomas J."/>
            <person name="Vandecasteele C."/>
            <person name="Vares D."/>
            <person name="Vear F."/>
            <person name="Vautrin S."/>
            <person name="Crespi M."/>
            <person name="Mangin B."/>
            <person name="Burke J.M."/>
            <person name="Salse J."/>
            <person name="Munos S."/>
            <person name="Vincourt P."/>
            <person name="Rieseberg L.H."/>
            <person name="Langlade N.B."/>
        </authorList>
    </citation>
    <scope>NUCLEOTIDE SEQUENCE [LARGE SCALE GENOMIC DNA]</scope>
    <source>
        <strain evidence="2">cv. SF193</strain>
    </source>
</reference>
<dbReference type="Proteomes" id="UP000215914">
    <property type="component" value="Chromosome 3"/>
</dbReference>
<sequence>MREMKSVKKARKQTLGFLTKTTIGEKKKRKANNRRRNHGGTPSFASSLYGSLLLQLRSRNRALKLNEICCDDTSVIDLSRLCMVYILSFVEIKTEADNLLLARHEEAMMMSFGLTKDVIFMCPDVAAEMIMWHYVARDGSPWDVEVNPRMME</sequence>
<organism evidence="1 2">
    <name type="scientific">Helianthus annuus</name>
    <name type="common">Common sunflower</name>
    <dbReference type="NCBI Taxonomy" id="4232"/>
    <lineage>
        <taxon>Eukaryota</taxon>
        <taxon>Viridiplantae</taxon>
        <taxon>Streptophyta</taxon>
        <taxon>Embryophyta</taxon>
        <taxon>Tracheophyta</taxon>
        <taxon>Spermatophyta</taxon>
        <taxon>Magnoliopsida</taxon>
        <taxon>eudicotyledons</taxon>
        <taxon>Gunneridae</taxon>
        <taxon>Pentapetalae</taxon>
        <taxon>asterids</taxon>
        <taxon>campanulids</taxon>
        <taxon>Asterales</taxon>
        <taxon>Asteraceae</taxon>
        <taxon>Asteroideae</taxon>
        <taxon>Heliantheae alliance</taxon>
        <taxon>Heliantheae</taxon>
        <taxon>Helianthus</taxon>
    </lineage>
</organism>
<evidence type="ECO:0000313" key="2">
    <source>
        <dbReference type="Proteomes" id="UP000215914"/>
    </source>
</evidence>
<evidence type="ECO:0000313" key="1">
    <source>
        <dbReference type="EMBL" id="OTG30965.1"/>
    </source>
</evidence>
<dbReference type="AlphaFoldDB" id="A0A251V5V9"/>
<proteinExistence type="predicted"/>
<accession>A0A251V5V9</accession>
<protein>
    <submittedName>
        <fullName evidence="1">Uncharacterized protein</fullName>
    </submittedName>
</protein>
<dbReference type="EMBL" id="CM007892">
    <property type="protein sequence ID" value="OTG30965.1"/>
    <property type="molecule type" value="Genomic_DNA"/>
</dbReference>
<keyword evidence="2" id="KW-1185">Reference proteome</keyword>